<feature type="binding site" evidence="1">
    <location>
        <position position="47"/>
    </location>
    <ligand>
        <name>Mg(2+)</name>
        <dbReference type="ChEBI" id="CHEBI:18420"/>
        <label>1</label>
    </ligand>
</feature>
<evidence type="ECO:0000256" key="1">
    <source>
        <dbReference type="PIRSR" id="PIRSR605502-1"/>
    </source>
</evidence>
<comment type="caution">
    <text evidence="2">The sequence shown here is derived from an EMBL/GenBank/DDBJ whole genome shotgun (WGS) entry which is preliminary data.</text>
</comment>
<dbReference type="Proteomes" id="UP000538929">
    <property type="component" value="Unassembled WGS sequence"/>
</dbReference>
<protein>
    <submittedName>
        <fullName evidence="2">ADP-ribosylglycohydrolase family protein</fullName>
    </submittedName>
</protein>
<evidence type="ECO:0000313" key="3">
    <source>
        <dbReference type="Proteomes" id="UP000538929"/>
    </source>
</evidence>
<gene>
    <name evidence="2" type="ORF">FNQ90_21620</name>
</gene>
<dbReference type="InterPro" id="IPR036705">
    <property type="entry name" value="Ribosyl_crysJ1_sf"/>
</dbReference>
<dbReference type="GO" id="GO:0046872">
    <property type="term" value="F:metal ion binding"/>
    <property type="evidence" value="ECO:0007669"/>
    <property type="project" value="UniProtKB-KW"/>
</dbReference>
<name>A0A7W3Y3T6_9ACTN</name>
<keyword evidence="2" id="KW-0378">Hydrolase</keyword>
<reference evidence="3" key="1">
    <citation type="submission" date="2019-10" db="EMBL/GenBank/DDBJ databases">
        <title>Streptomyces sp. nov., a novel actinobacterium isolated from alkaline environment.</title>
        <authorList>
            <person name="Golinska P."/>
        </authorList>
    </citation>
    <scope>NUCLEOTIDE SEQUENCE [LARGE SCALE GENOMIC DNA]</scope>
    <source>
        <strain evidence="3">DSM 42118</strain>
    </source>
</reference>
<dbReference type="InterPro" id="IPR050792">
    <property type="entry name" value="ADP-ribosylglycohydrolase"/>
</dbReference>
<dbReference type="PANTHER" id="PTHR16222:SF12">
    <property type="entry name" value="ADP-RIBOSYLGLYCOHYDROLASE-RELATED"/>
    <property type="match status" value="1"/>
</dbReference>
<comment type="cofactor">
    <cofactor evidence="1">
        <name>Mg(2+)</name>
        <dbReference type="ChEBI" id="CHEBI:18420"/>
    </cofactor>
    <text evidence="1">Binds 2 magnesium ions per subunit.</text>
</comment>
<dbReference type="SUPFAM" id="SSF101478">
    <property type="entry name" value="ADP-ribosylglycohydrolase"/>
    <property type="match status" value="1"/>
</dbReference>
<feature type="binding site" evidence="1">
    <location>
        <position position="46"/>
    </location>
    <ligand>
        <name>Mg(2+)</name>
        <dbReference type="ChEBI" id="CHEBI:18420"/>
        <label>1</label>
    </ligand>
</feature>
<dbReference type="InterPro" id="IPR005502">
    <property type="entry name" value="Ribosyl_crysJ1"/>
</dbReference>
<sequence>MDSLEGLALGDAFGERWLHTSRPRERAVAEIARREPPSESPWCWTDDTAMAVSVLRVLHEHGEVVPHRLAAFFAESFAADPHRGYGSGMHRLLPELAIDPTAWPVASRRLFAGEGSLGNGAAMRVAPLGAWYAGNPASAAGAAELSARVTHAHAQGVAGAVAVAVAAAILAARDATAPTGGELLTVVAGHLPAGEVREG</sequence>
<proteinExistence type="predicted"/>
<dbReference type="AlphaFoldDB" id="A0A7W3Y3T6"/>
<feature type="non-terminal residue" evidence="2">
    <location>
        <position position="199"/>
    </location>
</feature>
<evidence type="ECO:0000313" key="2">
    <source>
        <dbReference type="EMBL" id="MBB0246642.1"/>
    </source>
</evidence>
<accession>A0A7W3Y3T6</accession>
<dbReference type="GO" id="GO:0016787">
    <property type="term" value="F:hydrolase activity"/>
    <property type="evidence" value="ECO:0007669"/>
    <property type="project" value="UniProtKB-KW"/>
</dbReference>
<dbReference type="PANTHER" id="PTHR16222">
    <property type="entry name" value="ADP-RIBOSYLGLYCOHYDROLASE"/>
    <property type="match status" value="1"/>
</dbReference>
<keyword evidence="3" id="KW-1185">Reference proteome</keyword>
<keyword evidence="1" id="KW-0460">Magnesium</keyword>
<keyword evidence="1" id="KW-0479">Metal-binding</keyword>
<feature type="binding site" evidence="1">
    <location>
        <position position="45"/>
    </location>
    <ligand>
        <name>Mg(2+)</name>
        <dbReference type="ChEBI" id="CHEBI:18420"/>
        <label>1</label>
    </ligand>
</feature>
<organism evidence="2 3">
    <name type="scientific">Streptomyces alkaliphilus</name>
    <dbReference type="NCBI Taxonomy" id="1472722"/>
    <lineage>
        <taxon>Bacteria</taxon>
        <taxon>Bacillati</taxon>
        <taxon>Actinomycetota</taxon>
        <taxon>Actinomycetes</taxon>
        <taxon>Kitasatosporales</taxon>
        <taxon>Streptomycetaceae</taxon>
        <taxon>Streptomyces</taxon>
    </lineage>
</organism>
<dbReference type="Gene3D" id="1.10.4080.10">
    <property type="entry name" value="ADP-ribosylation/Crystallin J1"/>
    <property type="match status" value="1"/>
</dbReference>
<dbReference type="EMBL" id="VKHT01001013">
    <property type="protein sequence ID" value="MBB0246642.1"/>
    <property type="molecule type" value="Genomic_DNA"/>
</dbReference>
<dbReference type="Pfam" id="PF03747">
    <property type="entry name" value="ADP_ribosyl_GH"/>
    <property type="match status" value="1"/>
</dbReference>